<organism evidence="1 2">
    <name type="scientific">Neophaeococcomyces mojaviensis</name>
    <dbReference type="NCBI Taxonomy" id="3383035"/>
    <lineage>
        <taxon>Eukaryota</taxon>
        <taxon>Fungi</taxon>
        <taxon>Dikarya</taxon>
        <taxon>Ascomycota</taxon>
        <taxon>Pezizomycotina</taxon>
        <taxon>Eurotiomycetes</taxon>
        <taxon>Chaetothyriomycetidae</taxon>
        <taxon>Chaetothyriales</taxon>
        <taxon>Chaetothyriales incertae sedis</taxon>
        <taxon>Neophaeococcomyces</taxon>
    </lineage>
</organism>
<name>A0ACC3A1C5_9EURO</name>
<sequence>MEKATSSFHESALPAPLPTIADEKPRIESIKRKPLATPSSAYKQPTLLQKEIQSSPPYRNDFLPSSLPAPAQRRHPALIARLRTRWAMFSRRTRILIVAGIICVVALIIGLSAGLASRSRTSNLPLPSNHGGPFTGDLTYYDPALGACGYTNDGSDAICAVSHFIFDAVSVGSNPNANPLCGKKIRARRNGKSIDLTVVDRCVGCQPTDIDTTRSVFADLASIDDGRVPVDWSWLEDVPGAAAGG</sequence>
<reference evidence="1" key="1">
    <citation type="submission" date="2022-10" db="EMBL/GenBank/DDBJ databases">
        <title>Culturing micro-colonial fungi from biological soil crusts in the Mojave desert and describing Neophaeococcomyces mojavensis, and introducing the new genera and species Taxawa tesnikishii.</title>
        <authorList>
            <person name="Kurbessoian T."/>
            <person name="Stajich J.E."/>
        </authorList>
    </citation>
    <scope>NUCLEOTIDE SEQUENCE</scope>
    <source>
        <strain evidence="1">JES_112</strain>
    </source>
</reference>
<dbReference type="EMBL" id="JAPDRQ010000137">
    <property type="protein sequence ID" value="KAJ9653923.1"/>
    <property type="molecule type" value="Genomic_DNA"/>
</dbReference>
<evidence type="ECO:0000313" key="2">
    <source>
        <dbReference type="Proteomes" id="UP001172386"/>
    </source>
</evidence>
<protein>
    <submittedName>
        <fullName evidence="1">Uncharacterized protein</fullName>
    </submittedName>
</protein>
<accession>A0ACC3A1C5</accession>
<evidence type="ECO:0000313" key="1">
    <source>
        <dbReference type="EMBL" id="KAJ9653923.1"/>
    </source>
</evidence>
<proteinExistence type="predicted"/>
<comment type="caution">
    <text evidence="1">The sequence shown here is derived from an EMBL/GenBank/DDBJ whole genome shotgun (WGS) entry which is preliminary data.</text>
</comment>
<dbReference type="Proteomes" id="UP001172386">
    <property type="component" value="Unassembled WGS sequence"/>
</dbReference>
<keyword evidence="2" id="KW-1185">Reference proteome</keyword>
<gene>
    <name evidence="1" type="ORF">H2198_006974</name>
</gene>